<accession>A0A8H7T730</accession>
<protein>
    <submittedName>
        <fullName evidence="1">Uncharacterized protein</fullName>
    </submittedName>
</protein>
<dbReference type="OrthoDB" id="3549838at2759"/>
<evidence type="ECO:0000313" key="2">
    <source>
        <dbReference type="Proteomes" id="UP000664132"/>
    </source>
</evidence>
<reference evidence="1" key="1">
    <citation type="submission" date="2021-02" db="EMBL/GenBank/DDBJ databases">
        <title>Genome sequence Cadophora malorum strain M34.</title>
        <authorList>
            <person name="Stefanovic E."/>
            <person name="Vu D."/>
            <person name="Scully C."/>
            <person name="Dijksterhuis J."/>
            <person name="Roader J."/>
            <person name="Houbraken J."/>
        </authorList>
    </citation>
    <scope>NUCLEOTIDE SEQUENCE</scope>
    <source>
        <strain evidence="1">M34</strain>
    </source>
</reference>
<organism evidence="1 2">
    <name type="scientific">Cadophora malorum</name>
    <dbReference type="NCBI Taxonomy" id="108018"/>
    <lineage>
        <taxon>Eukaryota</taxon>
        <taxon>Fungi</taxon>
        <taxon>Dikarya</taxon>
        <taxon>Ascomycota</taxon>
        <taxon>Pezizomycotina</taxon>
        <taxon>Leotiomycetes</taxon>
        <taxon>Helotiales</taxon>
        <taxon>Ploettnerulaceae</taxon>
        <taxon>Cadophora</taxon>
    </lineage>
</organism>
<comment type="caution">
    <text evidence="1">The sequence shown here is derived from an EMBL/GenBank/DDBJ whole genome shotgun (WGS) entry which is preliminary data.</text>
</comment>
<dbReference type="EMBL" id="JAFJYH010000200">
    <property type="protein sequence ID" value="KAG4416025.1"/>
    <property type="molecule type" value="Genomic_DNA"/>
</dbReference>
<sequence length="173" mass="19475">MCKLQPQLFECGHPDNISNGVCCAREMLAVERDGHTQGLYDQCPDYYWDPTLYVLPFKCDACSKEDRGRERARQLGIEYVPPIKPAETIKKAVGGGAKRARRLTGGLARSVTHTFKRTRAGTVNLVRNHQDYWDAGLNRTPSMPTERDIQAEVPFRQVPARTFHQSPFSPGQG</sequence>
<dbReference type="AlphaFoldDB" id="A0A8H7T730"/>
<proteinExistence type="predicted"/>
<name>A0A8H7T730_9HELO</name>
<evidence type="ECO:0000313" key="1">
    <source>
        <dbReference type="EMBL" id="KAG4416025.1"/>
    </source>
</evidence>
<keyword evidence="2" id="KW-1185">Reference proteome</keyword>
<gene>
    <name evidence="1" type="ORF">IFR04_010850</name>
</gene>
<dbReference type="Proteomes" id="UP000664132">
    <property type="component" value="Unassembled WGS sequence"/>
</dbReference>